<dbReference type="PANTHER" id="PTHR34109:SF1">
    <property type="entry name" value="VOC DOMAIN-CONTAINING PROTEIN"/>
    <property type="match status" value="1"/>
</dbReference>
<dbReference type="InterPro" id="IPR004360">
    <property type="entry name" value="Glyas_Fos-R_dOase_dom"/>
</dbReference>
<dbReference type="PANTHER" id="PTHR34109">
    <property type="entry name" value="BNAUNNG04460D PROTEIN-RELATED"/>
    <property type="match status" value="1"/>
</dbReference>
<dbReference type="Proteomes" id="UP001501845">
    <property type="component" value="Unassembled WGS sequence"/>
</dbReference>
<evidence type="ECO:0000313" key="3">
    <source>
        <dbReference type="Proteomes" id="UP001501845"/>
    </source>
</evidence>
<comment type="caution">
    <text evidence="2">The sequence shown here is derived from an EMBL/GenBank/DDBJ whole genome shotgun (WGS) entry which is preliminary data.</text>
</comment>
<reference evidence="3" key="1">
    <citation type="journal article" date="2019" name="Int. J. Syst. Evol. Microbiol.">
        <title>The Global Catalogue of Microorganisms (GCM) 10K type strain sequencing project: providing services to taxonomists for standard genome sequencing and annotation.</title>
        <authorList>
            <consortium name="The Broad Institute Genomics Platform"/>
            <consortium name="The Broad Institute Genome Sequencing Center for Infectious Disease"/>
            <person name="Wu L."/>
            <person name="Ma J."/>
        </authorList>
    </citation>
    <scope>NUCLEOTIDE SEQUENCE [LARGE SCALE GENOMIC DNA]</scope>
    <source>
        <strain evidence="3">JCM 17589</strain>
    </source>
</reference>
<dbReference type="Gene3D" id="3.30.720.120">
    <property type="match status" value="1"/>
</dbReference>
<evidence type="ECO:0000259" key="1">
    <source>
        <dbReference type="PROSITE" id="PS51819"/>
    </source>
</evidence>
<proteinExistence type="predicted"/>
<dbReference type="Pfam" id="PF00903">
    <property type="entry name" value="Glyoxalase"/>
    <property type="match status" value="1"/>
</dbReference>
<protein>
    <recommendedName>
        <fullName evidence="1">VOC domain-containing protein</fullName>
    </recommendedName>
</protein>
<dbReference type="Gene3D" id="3.30.720.110">
    <property type="match status" value="1"/>
</dbReference>
<evidence type="ECO:0000313" key="2">
    <source>
        <dbReference type="EMBL" id="GAA4145263.1"/>
    </source>
</evidence>
<dbReference type="InterPro" id="IPR037523">
    <property type="entry name" value="VOC_core"/>
</dbReference>
<sequence>MREENGHASHSNGAGQAVFRVRIRSTRASVADVTLATDGTHRCIPVHSGHEEVITMAGTGRGSSRPGVVPTLLYADAKAAIRQLTEGLGFTEVAVYEGEDGTVEHAELAQGNGVVMLGSKGRGGVFDAAMKDAGPAGVYVVVDDVDAHHRRAVEQGVEVLMPPADQDYGSRDYMVRDLEGNVWNFGTYAPEAGA</sequence>
<dbReference type="PROSITE" id="PS51819">
    <property type="entry name" value="VOC"/>
    <property type="match status" value="1"/>
</dbReference>
<dbReference type="InterPro" id="IPR029068">
    <property type="entry name" value="Glyas_Bleomycin-R_OHBP_Dase"/>
</dbReference>
<name>A0ABP7Z1Z6_9ACTN</name>
<organism evidence="2 3">
    <name type="scientific">Streptomyces tunisiensis</name>
    <dbReference type="NCBI Taxonomy" id="948699"/>
    <lineage>
        <taxon>Bacteria</taxon>
        <taxon>Bacillati</taxon>
        <taxon>Actinomycetota</taxon>
        <taxon>Actinomycetes</taxon>
        <taxon>Kitasatosporales</taxon>
        <taxon>Streptomycetaceae</taxon>
        <taxon>Streptomyces</taxon>
    </lineage>
</organism>
<accession>A0ABP7Z1Z6</accession>
<feature type="domain" description="VOC" evidence="1">
    <location>
        <begin position="65"/>
        <end position="188"/>
    </location>
</feature>
<dbReference type="SUPFAM" id="SSF54593">
    <property type="entry name" value="Glyoxalase/Bleomycin resistance protein/Dihydroxybiphenyl dioxygenase"/>
    <property type="match status" value="1"/>
</dbReference>
<gene>
    <name evidence="2" type="ORF">GCM10022285_50150</name>
</gene>
<dbReference type="EMBL" id="BAABBU010000024">
    <property type="protein sequence ID" value="GAA4145263.1"/>
    <property type="molecule type" value="Genomic_DNA"/>
</dbReference>
<keyword evidence="3" id="KW-1185">Reference proteome</keyword>